<sequence length="257" mass="30031">MTKEQLSSEKTVLQKNLLHYEGIHGRPVTREERLVMKPLYDRYRQVKQMLTRVSITPVTVSPSSKRRSQTLQPIIEGETAHFWEEIREEEEEEQQPQQQRGGGAVEDERGRNEEEEEREDEDEDDEEEEAESSGGEMPSPDVIMLTHSITQSQSRGPIRSKLEEGSGKLAMDLRLSSSNASSMPELLEQLWKTRAEKKQLRKTIRQFEEEFYQHNGRNVQKEDRLPMLEEYREYKSIKAKLRLLEVLISKQDSSKSI</sequence>
<feature type="domain" description="FAM13A-like" evidence="3">
    <location>
        <begin position="182"/>
        <end position="251"/>
    </location>
</feature>
<feature type="region of interest" description="Disordered" evidence="2">
    <location>
        <begin position="87"/>
        <end position="141"/>
    </location>
</feature>
<dbReference type="Proteomes" id="UP000694523">
    <property type="component" value="Unplaced"/>
</dbReference>
<dbReference type="AlphaFoldDB" id="A0A8C6TQ19"/>
<evidence type="ECO:0000313" key="5">
    <source>
        <dbReference type="Proteomes" id="UP000694523"/>
    </source>
</evidence>
<reference evidence="4" key="1">
    <citation type="submission" date="2025-08" db="UniProtKB">
        <authorList>
            <consortium name="Ensembl"/>
        </authorList>
    </citation>
    <scope>IDENTIFICATION</scope>
</reference>
<protein>
    <recommendedName>
        <fullName evidence="3">FAM13A-like domain-containing protein</fullName>
    </recommendedName>
</protein>
<proteinExistence type="inferred from homology"/>
<dbReference type="PANTHER" id="PTHR15904">
    <property type="entry name" value="FAM13"/>
    <property type="match status" value="1"/>
</dbReference>
<dbReference type="InterPro" id="IPR039102">
    <property type="entry name" value="FAM13"/>
</dbReference>
<dbReference type="Ensembl" id="ENSNMLT00000026768.1">
    <property type="protein sequence ID" value="ENSNMLP00000023923.1"/>
    <property type="gene ID" value="ENSNMLG00000015388.1"/>
</dbReference>
<evidence type="ECO:0000256" key="2">
    <source>
        <dbReference type="SAM" id="MobiDB-lite"/>
    </source>
</evidence>
<dbReference type="InterPro" id="IPR059029">
    <property type="entry name" value="FAM13A_dom"/>
</dbReference>
<reference evidence="4" key="2">
    <citation type="submission" date="2025-09" db="UniProtKB">
        <authorList>
            <consortium name="Ensembl"/>
        </authorList>
    </citation>
    <scope>IDENTIFICATION</scope>
</reference>
<evidence type="ECO:0000313" key="4">
    <source>
        <dbReference type="Ensembl" id="ENSNMLP00000023923.1"/>
    </source>
</evidence>
<accession>A0A8C6TQ19</accession>
<evidence type="ECO:0000259" key="3">
    <source>
        <dbReference type="Pfam" id="PF26116"/>
    </source>
</evidence>
<evidence type="ECO:0000256" key="1">
    <source>
        <dbReference type="ARBA" id="ARBA00007549"/>
    </source>
</evidence>
<dbReference type="PANTHER" id="PTHR15904:SF16">
    <property type="entry name" value="PROTEIN FAM13B"/>
    <property type="match status" value="1"/>
</dbReference>
<keyword evidence="5" id="KW-1185">Reference proteome</keyword>
<comment type="similarity">
    <text evidence="1">Belongs to the FAM13 family.</text>
</comment>
<organism evidence="4 5">
    <name type="scientific">Neogobius melanostomus</name>
    <name type="common">round goby</name>
    <dbReference type="NCBI Taxonomy" id="47308"/>
    <lineage>
        <taxon>Eukaryota</taxon>
        <taxon>Metazoa</taxon>
        <taxon>Chordata</taxon>
        <taxon>Craniata</taxon>
        <taxon>Vertebrata</taxon>
        <taxon>Euteleostomi</taxon>
        <taxon>Actinopterygii</taxon>
        <taxon>Neopterygii</taxon>
        <taxon>Teleostei</taxon>
        <taxon>Neoteleostei</taxon>
        <taxon>Acanthomorphata</taxon>
        <taxon>Gobiaria</taxon>
        <taxon>Gobiiformes</taxon>
        <taxon>Gobioidei</taxon>
        <taxon>Gobiidae</taxon>
        <taxon>Benthophilinae</taxon>
        <taxon>Neogobiini</taxon>
        <taxon>Neogobius</taxon>
    </lineage>
</organism>
<dbReference type="Pfam" id="PF26116">
    <property type="entry name" value="FAM13A"/>
    <property type="match status" value="1"/>
</dbReference>
<name>A0A8C6TQ19_9GOBI</name>
<feature type="compositionally biased region" description="Acidic residues" evidence="2">
    <location>
        <begin position="113"/>
        <end position="131"/>
    </location>
</feature>